<dbReference type="RefSeq" id="WP_071718006.1">
    <property type="nucleotide sequence ID" value="NZ_CBCSHB010000006.1"/>
</dbReference>
<evidence type="ECO:0000256" key="1">
    <source>
        <dbReference type="SAM" id="Phobius"/>
    </source>
</evidence>
<reference evidence="3 6" key="2">
    <citation type="submission" date="2023-03" db="EMBL/GenBank/DDBJ databases">
        <title>Bacillus Genome Sequencing.</title>
        <authorList>
            <person name="Dunlap C."/>
        </authorList>
    </citation>
    <scope>NUCLEOTIDE SEQUENCE [LARGE SCALE GENOMIC DNA]</scope>
    <source>
        <strain evidence="3 6">B-615</strain>
    </source>
</reference>
<accession>A0A1J9UXS8</accession>
<dbReference type="InterPro" id="IPR003675">
    <property type="entry name" value="Rce1/LyrA-like_dom"/>
</dbReference>
<reference evidence="4 5" key="1">
    <citation type="submission" date="2016-06" db="EMBL/GenBank/DDBJ databases">
        <title>First insights into the genetic diversity and population structure of in the Bacillus cereus group bacteria from diverse marine environments.</title>
        <authorList>
            <person name="Liu Y."/>
            <person name="Lai Q."/>
            <person name="Shao Z."/>
        </authorList>
    </citation>
    <scope>NUCLEOTIDE SEQUENCE [LARGE SCALE GENOMIC DNA]</scope>
    <source>
        <strain evidence="4 5">NH24A2</strain>
    </source>
</reference>
<dbReference type="Proteomes" id="UP001309448">
    <property type="component" value="Unassembled WGS sequence"/>
</dbReference>
<keyword evidence="1" id="KW-0472">Membrane</keyword>
<evidence type="ECO:0000313" key="3">
    <source>
        <dbReference type="EMBL" id="MED1566756.1"/>
    </source>
</evidence>
<comment type="caution">
    <text evidence="4">The sequence shown here is derived from an EMBL/GenBank/DDBJ whole genome shotgun (WGS) entry which is preliminary data.</text>
</comment>
<evidence type="ECO:0000313" key="6">
    <source>
        <dbReference type="Proteomes" id="UP001309448"/>
    </source>
</evidence>
<dbReference type="Pfam" id="PF02517">
    <property type="entry name" value="Rce1-like"/>
    <property type="match status" value="1"/>
</dbReference>
<dbReference type="GO" id="GO:0004175">
    <property type="term" value="F:endopeptidase activity"/>
    <property type="evidence" value="ECO:0007669"/>
    <property type="project" value="UniProtKB-ARBA"/>
</dbReference>
<feature type="transmembrane region" description="Helical" evidence="1">
    <location>
        <begin position="81"/>
        <end position="104"/>
    </location>
</feature>
<organism evidence="4 5">
    <name type="scientific">Bacillus paramycoides</name>
    <dbReference type="NCBI Taxonomy" id="2026194"/>
    <lineage>
        <taxon>Bacteria</taxon>
        <taxon>Bacillati</taxon>
        <taxon>Bacillota</taxon>
        <taxon>Bacilli</taxon>
        <taxon>Bacillales</taxon>
        <taxon>Bacillaceae</taxon>
        <taxon>Bacillus</taxon>
        <taxon>Bacillus cereus group</taxon>
    </lineage>
</organism>
<dbReference type="GO" id="GO:0080120">
    <property type="term" value="P:CAAX-box protein maturation"/>
    <property type="evidence" value="ECO:0007669"/>
    <property type="project" value="UniProtKB-ARBA"/>
</dbReference>
<dbReference type="Proteomes" id="UP000182788">
    <property type="component" value="Unassembled WGS sequence"/>
</dbReference>
<evidence type="ECO:0000313" key="5">
    <source>
        <dbReference type="Proteomes" id="UP000182788"/>
    </source>
</evidence>
<dbReference type="InterPro" id="IPR042150">
    <property type="entry name" value="MmRce1-like"/>
</dbReference>
<feature type="transmembrane region" description="Helical" evidence="1">
    <location>
        <begin position="39"/>
        <end position="57"/>
    </location>
</feature>
<dbReference type="EMBL" id="MAOI01000039">
    <property type="protein sequence ID" value="OJD81530.1"/>
    <property type="molecule type" value="Genomic_DNA"/>
</dbReference>
<gene>
    <name evidence="4" type="ORF">BAU28_24995</name>
    <name evidence="3" type="ORF">P4U88_12460</name>
</gene>
<evidence type="ECO:0000313" key="4">
    <source>
        <dbReference type="EMBL" id="OJD81530.1"/>
    </source>
</evidence>
<dbReference type="EMBL" id="JARMDB010000008">
    <property type="protein sequence ID" value="MED1566756.1"/>
    <property type="molecule type" value="Genomic_DNA"/>
</dbReference>
<keyword evidence="1" id="KW-1133">Transmembrane helix</keyword>
<feature type="transmembrane region" description="Helical" evidence="1">
    <location>
        <begin position="110"/>
        <end position="131"/>
    </location>
</feature>
<name>A0A1J9UXS8_9BACI</name>
<feature type="transmembrane region" description="Helical" evidence="1">
    <location>
        <begin position="7"/>
        <end position="27"/>
    </location>
</feature>
<dbReference type="AlphaFoldDB" id="A0A1J9UXS8"/>
<sequence>MSNDIKRYLICTFIFTWILWGLLISLIKLNITTFGTPLAMILFVFGGIMPAIIEISLKKKYGSKEEFRAFIKNIVNPKNHFVWYILIFVLAFISCYLPTIFGGATMQKPLYVALISFPIMIIGGGLEEIGWRGFLQPALQKRLSAFFSTVIVSIIWAIWHLPLWFIPGTNQSQRDFIAFTITTIAVSFLLTTIFNATKSIFMCLIFHALLNSFWSVYVPNDKILPVFPTLIFGIFVFIVYKVVIKRKRLLLIRQLK</sequence>
<feature type="domain" description="CAAX prenyl protease 2/Lysostaphin resistance protein A-like" evidence="2">
    <location>
        <begin position="113"/>
        <end position="212"/>
    </location>
</feature>
<keyword evidence="6" id="KW-1185">Reference proteome</keyword>
<dbReference type="PANTHER" id="PTHR35797">
    <property type="entry name" value="PROTEASE-RELATED"/>
    <property type="match status" value="1"/>
</dbReference>
<feature type="transmembrane region" description="Helical" evidence="1">
    <location>
        <begin position="176"/>
        <end position="193"/>
    </location>
</feature>
<evidence type="ECO:0000259" key="2">
    <source>
        <dbReference type="Pfam" id="PF02517"/>
    </source>
</evidence>
<proteinExistence type="predicted"/>
<dbReference type="GeneID" id="87590946"/>
<dbReference type="PANTHER" id="PTHR35797:SF1">
    <property type="entry name" value="PROTEASE"/>
    <property type="match status" value="1"/>
</dbReference>
<keyword evidence="1" id="KW-0812">Transmembrane</keyword>
<protein>
    <submittedName>
        <fullName evidence="3 4">Peptidase</fullName>
    </submittedName>
</protein>
<feature type="transmembrane region" description="Helical" evidence="1">
    <location>
        <begin position="200"/>
        <end position="217"/>
    </location>
</feature>
<feature type="transmembrane region" description="Helical" evidence="1">
    <location>
        <begin position="223"/>
        <end position="243"/>
    </location>
</feature>
<feature type="transmembrane region" description="Helical" evidence="1">
    <location>
        <begin position="143"/>
        <end position="164"/>
    </location>
</feature>